<sequence length="135" mass="15451">MSTSSPLPPINLINRMWEHFKEHGEMRHPSYGFDAKNVRFALLPTLERFRRLFPNGLIVEKVFEDYNAESAGLQVGDVIFACDGIEIKSLLQLWELMFANVGKEVELEVARVDLKVIKNIGLIIGETSIDEEIYQ</sequence>
<proteinExistence type="predicted"/>
<keyword evidence="2" id="KW-1185">Reference proteome</keyword>
<protein>
    <submittedName>
        <fullName evidence="1">Uncharacterized protein</fullName>
    </submittedName>
</protein>
<name>A0ACB0M4L6_TRIPR</name>
<gene>
    <name evidence="1" type="ORF">MILVUS5_LOCUS39253</name>
</gene>
<dbReference type="EMBL" id="CASHSV030000823">
    <property type="protein sequence ID" value="CAJ2676528.1"/>
    <property type="molecule type" value="Genomic_DNA"/>
</dbReference>
<accession>A0ACB0M4L6</accession>
<reference evidence="1" key="1">
    <citation type="submission" date="2023-10" db="EMBL/GenBank/DDBJ databases">
        <authorList>
            <person name="Rodriguez Cubillos JULIANA M."/>
            <person name="De Vega J."/>
        </authorList>
    </citation>
    <scope>NUCLEOTIDE SEQUENCE</scope>
</reference>
<evidence type="ECO:0000313" key="2">
    <source>
        <dbReference type="Proteomes" id="UP001177021"/>
    </source>
</evidence>
<dbReference type="Proteomes" id="UP001177021">
    <property type="component" value="Unassembled WGS sequence"/>
</dbReference>
<evidence type="ECO:0000313" key="1">
    <source>
        <dbReference type="EMBL" id="CAJ2676528.1"/>
    </source>
</evidence>
<comment type="caution">
    <text evidence="1">The sequence shown here is derived from an EMBL/GenBank/DDBJ whole genome shotgun (WGS) entry which is preliminary data.</text>
</comment>
<organism evidence="1 2">
    <name type="scientific">Trifolium pratense</name>
    <name type="common">Red clover</name>
    <dbReference type="NCBI Taxonomy" id="57577"/>
    <lineage>
        <taxon>Eukaryota</taxon>
        <taxon>Viridiplantae</taxon>
        <taxon>Streptophyta</taxon>
        <taxon>Embryophyta</taxon>
        <taxon>Tracheophyta</taxon>
        <taxon>Spermatophyta</taxon>
        <taxon>Magnoliopsida</taxon>
        <taxon>eudicotyledons</taxon>
        <taxon>Gunneridae</taxon>
        <taxon>Pentapetalae</taxon>
        <taxon>rosids</taxon>
        <taxon>fabids</taxon>
        <taxon>Fabales</taxon>
        <taxon>Fabaceae</taxon>
        <taxon>Papilionoideae</taxon>
        <taxon>50 kb inversion clade</taxon>
        <taxon>NPAAA clade</taxon>
        <taxon>Hologalegina</taxon>
        <taxon>IRL clade</taxon>
        <taxon>Trifolieae</taxon>
        <taxon>Trifolium</taxon>
    </lineage>
</organism>